<dbReference type="SUPFAM" id="SSF52540">
    <property type="entry name" value="P-loop containing nucleoside triphosphate hydrolases"/>
    <property type="match status" value="1"/>
</dbReference>
<feature type="domain" description="Helicase C-terminal" evidence="5">
    <location>
        <begin position="187"/>
        <end position="331"/>
    </location>
</feature>
<protein>
    <recommendedName>
        <fullName evidence="3">DNA 3'-5' helicase</fullName>
        <ecNumber evidence="3">5.6.2.4</ecNumber>
    </recommendedName>
</protein>
<dbReference type="PROSITE" id="PS51192">
    <property type="entry name" value="HELICASE_ATP_BIND_1"/>
    <property type="match status" value="1"/>
</dbReference>
<dbReference type="InterPro" id="IPR014001">
    <property type="entry name" value="Helicase_ATP-bd"/>
</dbReference>
<dbReference type="InterPro" id="IPR001650">
    <property type="entry name" value="Helicase_C-like"/>
</dbReference>
<reference evidence="6" key="1">
    <citation type="submission" date="2022-08" db="UniProtKB">
        <authorList>
            <consortium name="EnsemblMetazoa"/>
        </authorList>
    </citation>
    <scope>IDENTIFICATION</scope>
    <source>
        <strain evidence="6">05x7-T-G4-1.051#20</strain>
    </source>
</reference>
<dbReference type="GO" id="GO:0005694">
    <property type="term" value="C:chromosome"/>
    <property type="evidence" value="ECO:0007669"/>
    <property type="project" value="TreeGrafter"/>
</dbReference>
<dbReference type="PANTHER" id="PTHR13710">
    <property type="entry name" value="DNA HELICASE RECQ FAMILY MEMBER"/>
    <property type="match status" value="1"/>
</dbReference>
<dbReference type="AlphaFoldDB" id="A0A8W8N1D7"/>
<dbReference type="EnsemblMetazoa" id="G4213.1">
    <property type="protein sequence ID" value="G4213.1:cds"/>
    <property type="gene ID" value="G4213"/>
</dbReference>
<sequence length="331" mass="37920">MAESIKTIFEKKIKPSFNFEFDLKDQQGCVVNTILEKKHCVGVFPTGFGKIIKSREEMSTEVIKGINAGDFSIKYMSPETLLNSDLWGDMILNSEDYKERVCLIAIDEAHILESWGDTFRPTFVRLGELRFHFPGVPYLLLTATCSQQVLQNITGKIHLPRLKLFTASPDRPEIYLEYKRSREIFKELDWLFSEIKIKGTETRKTLIYVRSLSLGGNFYRDILGYLREHVYLEEQRGFHNSHIALYHAGMASKDQDYILDEFSKPESVIRLVMCTIACGLGISIPDIEVVIHWGAGDSIMDYWQEVGRGVAKTRNGTENGKYHIKFIAVKG</sequence>
<dbReference type="PROSITE" id="PS51194">
    <property type="entry name" value="HELICASE_CTER"/>
    <property type="match status" value="1"/>
</dbReference>
<dbReference type="GO" id="GO:0000724">
    <property type="term" value="P:double-strand break repair via homologous recombination"/>
    <property type="evidence" value="ECO:0007669"/>
    <property type="project" value="TreeGrafter"/>
</dbReference>
<dbReference type="GO" id="GO:0009378">
    <property type="term" value="F:four-way junction helicase activity"/>
    <property type="evidence" value="ECO:0007669"/>
    <property type="project" value="TreeGrafter"/>
</dbReference>
<keyword evidence="7" id="KW-1185">Reference proteome</keyword>
<evidence type="ECO:0000256" key="2">
    <source>
        <dbReference type="ARBA" id="ARBA00034617"/>
    </source>
</evidence>
<dbReference type="SMART" id="SM00490">
    <property type="entry name" value="HELICc"/>
    <property type="match status" value="1"/>
</dbReference>
<dbReference type="EC" id="5.6.2.4" evidence="3"/>
<name>A0A8W8N1D7_MAGGI</name>
<evidence type="ECO:0000259" key="4">
    <source>
        <dbReference type="PROSITE" id="PS51192"/>
    </source>
</evidence>
<evidence type="ECO:0000313" key="6">
    <source>
        <dbReference type="EnsemblMetazoa" id="G4213.1:cds"/>
    </source>
</evidence>
<proteinExistence type="inferred from homology"/>
<dbReference type="Proteomes" id="UP000005408">
    <property type="component" value="Unassembled WGS sequence"/>
</dbReference>
<dbReference type="GO" id="GO:0005737">
    <property type="term" value="C:cytoplasm"/>
    <property type="evidence" value="ECO:0007669"/>
    <property type="project" value="TreeGrafter"/>
</dbReference>
<accession>A0A8W8N1D7</accession>
<evidence type="ECO:0000256" key="3">
    <source>
        <dbReference type="ARBA" id="ARBA00034808"/>
    </source>
</evidence>
<comment type="catalytic activity">
    <reaction evidence="2">
        <text>Couples ATP hydrolysis with the unwinding of duplex DNA by translocating in the 3'-5' direction.</text>
        <dbReference type="EC" id="5.6.2.4"/>
    </reaction>
</comment>
<evidence type="ECO:0000313" key="7">
    <source>
        <dbReference type="Proteomes" id="UP000005408"/>
    </source>
</evidence>
<organism evidence="6 7">
    <name type="scientific">Magallana gigas</name>
    <name type="common">Pacific oyster</name>
    <name type="synonym">Crassostrea gigas</name>
    <dbReference type="NCBI Taxonomy" id="29159"/>
    <lineage>
        <taxon>Eukaryota</taxon>
        <taxon>Metazoa</taxon>
        <taxon>Spiralia</taxon>
        <taxon>Lophotrochozoa</taxon>
        <taxon>Mollusca</taxon>
        <taxon>Bivalvia</taxon>
        <taxon>Autobranchia</taxon>
        <taxon>Pteriomorphia</taxon>
        <taxon>Ostreida</taxon>
        <taxon>Ostreoidea</taxon>
        <taxon>Ostreidae</taxon>
        <taxon>Magallana</taxon>
    </lineage>
</organism>
<feature type="domain" description="Helicase ATP-binding" evidence="4">
    <location>
        <begin position="1"/>
        <end position="163"/>
    </location>
</feature>
<dbReference type="GO" id="GO:0043138">
    <property type="term" value="F:3'-5' DNA helicase activity"/>
    <property type="evidence" value="ECO:0007669"/>
    <property type="project" value="UniProtKB-EC"/>
</dbReference>
<dbReference type="Gene3D" id="3.40.50.300">
    <property type="entry name" value="P-loop containing nucleotide triphosphate hydrolases"/>
    <property type="match status" value="2"/>
</dbReference>
<dbReference type="PANTHER" id="PTHR13710:SF157">
    <property type="entry name" value="DNA HELICASE"/>
    <property type="match status" value="1"/>
</dbReference>
<dbReference type="GO" id="GO:0005654">
    <property type="term" value="C:nucleoplasm"/>
    <property type="evidence" value="ECO:0007669"/>
    <property type="project" value="TreeGrafter"/>
</dbReference>
<evidence type="ECO:0000256" key="1">
    <source>
        <dbReference type="ARBA" id="ARBA00005446"/>
    </source>
</evidence>
<dbReference type="GO" id="GO:0000723">
    <property type="term" value="P:telomere maintenance"/>
    <property type="evidence" value="ECO:0007669"/>
    <property type="project" value="TreeGrafter"/>
</dbReference>
<comment type="similarity">
    <text evidence="1">Belongs to the helicase family. RecQ subfamily.</text>
</comment>
<evidence type="ECO:0000259" key="5">
    <source>
        <dbReference type="PROSITE" id="PS51194"/>
    </source>
</evidence>
<dbReference type="Pfam" id="PF00271">
    <property type="entry name" value="Helicase_C"/>
    <property type="match status" value="1"/>
</dbReference>
<dbReference type="InterPro" id="IPR027417">
    <property type="entry name" value="P-loop_NTPase"/>
</dbReference>